<dbReference type="SUPFAM" id="SSF51735">
    <property type="entry name" value="NAD(P)-binding Rossmann-fold domains"/>
    <property type="match status" value="1"/>
</dbReference>
<evidence type="ECO:0000313" key="7">
    <source>
        <dbReference type="EMBL" id="KGJ54254.1"/>
    </source>
</evidence>
<dbReference type="InterPro" id="IPR011032">
    <property type="entry name" value="GroES-like_sf"/>
</dbReference>
<dbReference type="Pfam" id="PF08240">
    <property type="entry name" value="ADH_N"/>
    <property type="match status" value="1"/>
</dbReference>
<dbReference type="EMBL" id="JQIF01000018">
    <property type="protein sequence ID" value="KGJ54254.1"/>
    <property type="molecule type" value="Genomic_DNA"/>
</dbReference>
<reference evidence="7 8" key="1">
    <citation type="submission" date="2014-08" db="EMBL/GenBank/DDBJ databases">
        <title>Clostridium innocuum, an unnegligible vancomycin-resistant pathogen causing extra-intestinal infections.</title>
        <authorList>
            <person name="Feng Y."/>
            <person name="Chiu C.-H."/>
        </authorList>
    </citation>
    <scope>NUCLEOTIDE SEQUENCE [LARGE SCALE GENOMIC DNA]</scope>
    <source>
        <strain evidence="7 8">AN88</strain>
    </source>
</reference>
<keyword evidence="3" id="KW-0560">Oxidoreductase</keyword>
<gene>
    <name evidence="7" type="ORF">CIAN88_04545</name>
</gene>
<dbReference type="GO" id="GO:0008270">
    <property type="term" value="F:zinc ion binding"/>
    <property type="evidence" value="ECO:0007669"/>
    <property type="project" value="InterPro"/>
</dbReference>
<comment type="caution">
    <text evidence="7">The sequence shown here is derived from an EMBL/GenBank/DDBJ whole genome shotgun (WGS) entry which is preliminary data.</text>
</comment>
<dbReference type="PROSITE" id="PS00059">
    <property type="entry name" value="ADH_ZINC"/>
    <property type="match status" value="1"/>
</dbReference>
<dbReference type="GO" id="GO:0016491">
    <property type="term" value="F:oxidoreductase activity"/>
    <property type="evidence" value="ECO:0007669"/>
    <property type="project" value="UniProtKB-KW"/>
</dbReference>
<evidence type="ECO:0000256" key="3">
    <source>
        <dbReference type="ARBA" id="ARBA00023002"/>
    </source>
</evidence>
<evidence type="ECO:0000259" key="5">
    <source>
        <dbReference type="Pfam" id="PF00107"/>
    </source>
</evidence>
<dbReference type="PANTHER" id="PTHR43401">
    <property type="entry name" value="L-THREONINE 3-DEHYDROGENASE"/>
    <property type="match status" value="1"/>
</dbReference>
<keyword evidence="2 4" id="KW-0862">Zinc</keyword>
<comment type="similarity">
    <text evidence="4">Belongs to the zinc-containing alcohol dehydrogenase family.</text>
</comment>
<dbReference type="InterPro" id="IPR050129">
    <property type="entry name" value="Zn_alcohol_dh"/>
</dbReference>
<organism evidence="7 8">
    <name type="scientific">Clostridium innocuum</name>
    <dbReference type="NCBI Taxonomy" id="1522"/>
    <lineage>
        <taxon>Bacteria</taxon>
        <taxon>Bacillati</taxon>
        <taxon>Bacillota</taxon>
        <taxon>Clostridia</taxon>
        <taxon>Eubacteriales</taxon>
        <taxon>Clostridiaceae</taxon>
        <taxon>Clostridium</taxon>
    </lineage>
</organism>
<proteinExistence type="inferred from homology"/>
<evidence type="ECO:0000256" key="4">
    <source>
        <dbReference type="RuleBase" id="RU361277"/>
    </source>
</evidence>
<dbReference type="Proteomes" id="UP000030008">
    <property type="component" value="Unassembled WGS sequence"/>
</dbReference>
<feature type="domain" description="Alcohol dehydrogenase-like N-terminal" evidence="6">
    <location>
        <begin position="28"/>
        <end position="138"/>
    </location>
</feature>
<comment type="cofactor">
    <cofactor evidence="4">
        <name>Zn(2+)</name>
        <dbReference type="ChEBI" id="CHEBI:29105"/>
    </cofactor>
</comment>
<evidence type="ECO:0000256" key="2">
    <source>
        <dbReference type="ARBA" id="ARBA00022833"/>
    </source>
</evidence>
<dbReference type="AlphaFoldDB" id="A0A099I8F0"/>
<dbReference type="Gene3D" id="3.40.50.720">
    <property type="entry name" value="NAD(P)-binding Rossmann-like Domain"/>
    <property type="match status" value="1"/>
</dbReference>
<dbReference type="SUPFAM" id="SSF50129">
    <property type="entry name" value="GroES-like"/>
    <property type="match status" value="1"/>
</dbReference>
<dbReference type="InterPro" id="IPR013149">
    <property type="entry name" value="ADH-like_C"/>
</dbReference>
<keyword evidence="1 4" id="KW-0479">Metal-binding</keyword>
<evidence type="ECO:0000313" key="8">
    <source>
        <dbReference type="Proteomes" id="UP000030008"/>
    </source>
</evidence>
<dbReference type="InterPro" id="IPR013154">
    <property type="entry name" value="ADH-like_N"/>
</dbReference>
<dbReference type="InterPro" id="IPR036291">
    <property type="entry name" value="NAD(P)-bd_dom_sf"/>
</dbReference>
<sequence>MKKEMRCAVFTGQRAVELQRFPIPEVDDDKLLVKIEACGICTWEQRVFTGSINTDYPLIGGHEAAGRIEAIGKDVHGDWEVGQRVIVGVTLPCRSCYFCKTHEEQSCQNFNTAQVLSGQPYPGTGGFSEYMMAVPYSVFPYTNVTPQEACICEPVSCVIHSVETVNPQFGDACVIIGAGIMGLLHTQLCVKKGCLVIVVDMNEERLEMAASMGAHYTINPHKEHAEKRIMKITHGRKAQAVFDTTPAASVVEEACRYVGNMGKLMIYSGIYPNKPVQMDAHWIHKGSIQILGTANSNDRDFMRAACMISEGIIDVKPFISGVYPVEEVSSALASSCQGNTFRNIITFSEEL</sequence>
<dbReference type="Gene3D" id="3.90.180.10">
    <property type="entry name" value="Medium-chain alcohol dehydrogenases, catalytic domain"/>
    <property type="match status" value="1"/>
</dbReference>
<accession>A0A099I8F0</accession>
<protein>
    <submittedName>
        <fullName evidence="7">Alcohol dehydrogenase</fullName>
    </submittedName>
</protein>
<name>A0A099I8F0_CLOIN</name>
<dbReference type="Pfam" id="PF00107">
    <property type="entry name" value="ADH_zinc_N"/>
    <property type="match status" value="1"/>
</dbReference>
<evidence type="ECO:0000259" key="6">
    <source>
        <dbReference type="Pfam" id="PF08240"/>
    </source>
</evidence>
<dbReference type="PANTHER" id="PTHR43401:SF2">
    <property type="entry name" value="L-THREONINE 3-DEHYDROGENASE"/>
    <property type="match status" value="1"/>
</dbReference>
<dbReference type="RefSeq" id="WP_044904320.1">
    <property type="nucleotide sequence ID" value="NZ_JQIF01000018.1"/>
</dbReference>
<feature type="domain" description="Alcohol dehydrogenase-like C-terminal" evidence="5">
    <location>
        <begin position="182"/>
        <end position="304"/>
    </location>
</feature>
<dbReference type="InterPro" id="IPR002328">
    <property type="entry name" value="ADH_Zn_CS"/>
</dbReference>
<evidence type="ECO:0000256" key="1">
    <source>
        <dbReference type="ARBA" id="ARBA00022723"/>
    </source>
</evidence>